<keyword evidence="3" id="KW-1185">Reference proteome</keyword>
<comment type="caution">
    <text evidence="2">The sequence shown here is derived from an EMBL/GenBank/DDBJ whole genome shotgun (WGS) entry which is preliminary data.</text>
</comment>
<evidence type="ECO:0000313" key="2">
    <source>
        <dbReference type="EMBL" id="KXI28153.1"/>
    </source>
</evidence>
<dbReference type="AlphaFoldDB" id="A0A135ZYU6"/>
<evidence type="ECO:0008006" key="4">
    <source>
        <dbReference type="Google" id="ProtNLM"/>
    </source>
</evidence>
<protein>
    <recommendedName>
        <fullName evidence="4">Fimbrial assembly protein</fullName>
    </recommendedName>
</protein>
<keyword evidence="1" id="KW-0812">Transmembrane</keyword>
<dbReference type="Proteomes" id="UP000070299">
    <property type="component" value="Unassembled WGS sequence"/>
</dbReference>
<name>A0A135ZYU6_9ALTE</name>
<organism evidence="2 3">
    <name type="scientific">Paraglaciecola hydrolytica</name>
    <dbReference type="NCBI Taxonomy" id="1799789"/>
    <lineage>
        <taxon>Bacteria</taxon>
        <taxon>Pseudomonadati</taxon>
        <taxon>Pseudomonadota</taxon>
        <taxon>Gammaproteobacteria</taxon>
        <taxon>Alteromonadales</taxon>
        <taxon>Alteromonadaceae</taxon>
        <taxon>Paraglaciecola</taxon>
    </lineage>
</organism>
<evidence type="ECO:0000256" key="1">
    <source>
        <dbReference type="SAM" id="Phobius"/>
    </source>
</evidence>
<keyword evidence="1" id="KW-0472">Membrane</keyword>
<reference evidence="3" key="1">
    <citation type="submission" date="2016-02" db="EMBL/GenBank/DDBJ databases">
        <authorList>
            <person name="Schultz-Johansen M."/>
            <person name="Glaring M.A."/>
            <person name="Bech P.K."/>
            <person name="Stougaard P."/>
        </authorList>
    </citation>
    <scope>NUCLEOTIDE SEQUENCE [LARGE SCALE GENOMIC DNA]</scope>
    <source>
        <strain evidence="3">S66</strain>
    </source>
</reference>
<evidence type="ECO:0000313" key="3">
    <source>
        <dbReference type="Proteomes" id="UP000070299"/>
    </source>
</evidence>
<accession>A0A135ZYU6</accession>
<sequence>MGFYLSPYNSGSVHSKIWNVKLFSIVFCGSLALYISVSSAYLIVKTQLVSTSIEQNQSMANELINADKNLRKLATELKKLTVFERSSPRPISLLAKLPLDADVITFNRFQLVGNDLQIFGETKNSATDILDLLLKSNEFKDVKFTLPVSKSRDGKEIFVIEAKIIDGK</sequence>
<dbReference type="EMBL" id="LSNE01000007">
    <property type="protein sequence ID" value="KXI28153.1"/>
    <property type="molecule type" value="Genomic_DNA"/>
</dbReference>
<feature type="transmembrane region" description="Helical" evidence="1">
    <location>
        <begin position="20"/>
        <end position="44"/>
    </location>
</feature>
<proteinExistence type="predicted"/>
<keyword evidence="1" id="KW-1133">Transmembrane helix</keyword>
<gene>
    <name evidence="2" type="ORF">AX660_17375</name>
</gene>